<feature type="domain" description="VOC" evidence="1">
    <location>
        <begin position="2"/>
        <end position="121"/>
    </location>
</feature>
<accession>A0A3S9A6I4</accession>
<dbReference type="Gene3D" id="3.10.180.10">
    <property type="entry name" value="2,3-Dihydroxybiphenyl 1,2-Dioxygenase, domain 1"/>
    <property type="match status" value="1"/>
</dbReference>
<dbReference type="KEGG" id="palb:EJC50_17935"/>
<dbReference type="InterPro" id="IPR004360">
    <property type="entry name" value="Glyas_Fos-R_dOase_dom"/>
</dbReference>
<dbReference type="Pfam" id="PF00903">
    <property type="entry name" value="Glyoxalase"/>
    <property type="match status" value="1"/>
</dbReference>
<name>A0A3S9A6I4_9BACL</name>
<sequence>MKITGVIPQLRTMNLDSTIQFYTTKLGLELAFRYEDFYAGIRAGDQLFHLKLADEQDPSIPFTQDGDHFHLYLQTEDAAGLAEELKARGVTLTRDVCETEWNTKEFIVLDDQGHTIYFGEAL</sequence>
<dbReference type="OrthoDB" id="582242at2"/>
<dbReference type="Proteomes" id="UP000272528">
    <property type="component" value="Chromosome"/>
</dbReference>
<protein>
    <recommendedName>
        <fullName evidence="1">VOC domain-containing protein</fullName>
    </recommendedName>
</protein>
<dbReference type="AlphaFoldDB" id="A0A3S9A6I4"/>
<evidence type="ECO:0000259" key="1">
    <source>
        <dbReference type="PROSITE" id="PS51819"/>
    </source>
</evidence>
<dbReference type="RefSeq" id="WP_126017049.1">
    <property type="nucleotide sequence ID" value="NZ_CP034437.1"/>
</dbReference>
<dbReference type="InterPro" id="IPR037523">
    <property type="entry name" value="VOC_core"/>
</dbReference>
<dbReference type="SUPFAM" id="SSF54593">
    <property type="entry name" value="Glyoxalase/Bleomycin resistance protein/Dihydroxybiphenyl dioxygenase"/>
    <property type="match status" value="1"/>
</dbReference>
<keyword evidence="3" id="KW-1185">Reference proteome</keyword>
<evidence type="ECO:0000313" key="2">
    <source>
        <dbReference type="EMBL" id="AZN41342.1"/>
    </source>
</evidence>
<dbReference type="PROSITE" id="PS51819">
    <property type="entry name" value="VOC"/>
    <property type="match status" value="1"/>
</dbReference>
<reference evidence="3" key="1">
    <citation type="submission" date="2018-12" db="EMBL/GenBank/DDBJ databases">
        <title>Genome sequence of Peanibacillus sp.</title>
        <authorList>
            <person name="Subramani G."/>
            <person name="Srinivasan S."/>
            <person name="Kim M.K."/>
        </authorList>
    </citation>
    <scope>NUCLEOTIDE SEQUENCE [LARGE SCALE GENOMIC DNA]</scope>
    <source>
        <strain evidence="3">18JY67-1</strain>
    </source>
</reference>
<proteinExistence type="predicted"/>
<gene>
    <name evidence="2" type="ORF">EJC50_17935</name>
</gene>
<evidence type="ECO:0000313" key="3">
    <source>
        <dbReference type="Proteomes" id="UP000272528"/>
    </source>
</evidence>
<dbReference type="InterPro" id="IPR029068">
    <property type="entry name" value="Glyas_Bleomycin-R_OHBP_Dase"/>
</dbReference>
<dbReference type="EMBL" id="CP034437">
    <property type="protein sequence ID" value="AZN41342.1"/>
    <property type="molecule type" value="Genomic_DNA"/>
</dbReference>
<organism evidence="2 3">
    <name type="scientific">Paenibacillus albus</name>
    <dbReference type="NCBI Taxonomy" id="2495582"/>
    <lineage>
        <taxon>Bacteria</taxon>
        <taxon>Bacillati</taxon>
        <taxon>Bacillota</taxon>
        <taxon>Bacilli</taxon>
        <taxon>Bacillales</taxon>
        <taxon>Paenibacillaceae</taxon>
        <taxon>Paenibacillus</taxon>
    </lineage>
</organism>